<dbReference type="EMBL" id="JBHRSA010000042">
    <property type="protein sequence ID" value="MFC3040696.1"/>
    <property type="molecule type" value="Genomic_DNA"/>
</dbReference>
<keyword evidence="1" id="KW-1133">Transmembrane helix</keyword>
<evidence type="ECO:0000256" key="1">
    <source>
        <dbReference type="SAM" id="Phobius"/>
    </source>
</evidence>
<gene>
    <name evidence="2" type="ORF">ACFOGI_10595</name>
</gene>
<dbReference type="Proteomes" id="UP001595279">
    <property type="component" value="Unassembled WGS sequence"/>
</dbReference>
<dbReference type="RefSeq" id="WP_390272190.1">
    <property type="nucleotide sequence ID" value="NZ_JBHRSA010000042.1"/>
</dbReference>
<keyword evidence="1" id="KW-0812">Transmembrane</keyword>
<keyword evidence="1" id="KW-0472">Membrane</keyword>
<protein>
    <submittedName>
        <fullName evidence="2">Uncharacterized protein</fullName>
    </submittedName>
</protein>
<reference evidence="3" key="1">
    <citation type="journal article" date="2019" name="Int. J. Syst. Evol. Microbiol.">
        <title>The Global Catalogue of Microorganisms (GCM) 10K type strain sequencing project: providing services to taxonomists for standard genome sequencing and annotation.</title>
        <authorList>
            <consortium name="The Broad Institute Genomics Platform"/>
            <consortium name="The Broad Institute Genome Sequencing Center for Infectious Disease"/>
            <person name="Wu L."/>
            <person name="Ma J."/>
        </authorList>
    </citation>
    <scope>NUCLEOTIDE SEQUENCE [LARGE SCALE GENOMIC DNA]</scope>
    <source>
        <strain evidence="3">KCTC 13128</strain>
    </source>
</reference>
<evidence type="ECO:0000313" key="3">
    <source>
        <dbReference type="Proteomes" id="UP001595279"/>
    </source>
</evidence>
<name>A0ABV7CWF4_9BACI</name>
<proteinExistence type="predicted"/>
<evidence type="ECO:0000313" key="2">
    <source>
        <dbReference type="EMBL" id="MFC3040696.1"/>
    </source>
</evidence>
<organism evidence="2 3">
    <name type="scientific">Virgibacillus xinjiangensis</name>
    <dbReference type="NCBI Taxonomy" id="393090"/>
    <lineage>
        <taxon>Bacteria</taxon>
        <taxon>Bacillati</taxon>
        <taxon>Bacillota</taxon>
        <taxon>Bacilli</taxon>
        <taxon>Bacillales</taxon>
        <taxon>Bacillaceae</taxon>
        <taxon>Virgibacillus</taxon>
    </lineage>
</organism>
<sequence length="60" mass="7162">MEKGVDFLNWYIVWIVFFIVAILGVGIHYSRKIKTADDYMKKDIGWIHLCHLIDPPRTRK</sequence>
<comment type="caution">
    <text evidence="2">The sequence shown here is derived from an EMBL/GenBank/DDBJ whole genome shotgun (WGS) entry which is preliminary data.</text>
</comment>
<keyword evidence="3" id="KW-1185">Reference proteome</keyword>
<feature type="transmembrane region" description="Helical" evidence="1">
    <location>
        <begin position="12"/>
        <end position="30"/>
    </location>
</feature>
<accession>A0ABV7CWF4</accession>